<feature type="domain" description="Alcohol dehydrogenase-like C-terminal" evidence="6">
    <location>
        <begin position="173"/>
        <end position="286"/>
    </location>
</feature>
<dbReference type="Gene3D" id="3.40.50.720">
    <property type="entry name" value="NAD(P)-binding Rossmann-like Domain"/>
    <property type="match status" value="1"/>
</dbReference>
<evidence type="ECO:0000256" key="2">
    <source>
        <dbReference type="ARBA" id="ARBA00022723"/>
    </source>
</evidence>
<dbReference type="PROSITE" id="PS00059">
    <property type="entry name" value="ADH_ZINC"/>
    <property type="match status" value="1"/>
</dbReference>
<dbReference type="InterPro" id="IPR002328">
    <property type="entry name" value="ADH_Zn_CS"/>
</dbReference>
<organism evidence="8 9">
    <name type="scientific">Micromonospora sonneratiae</name>
    <dbReference type="NCBI Taxonomy" id="1184706"/>
    <lineage>
        <taxon>Bacteria</taxon>
        <taxon>Bacillati</taxon>
        <taxon>Actinomycetota</taxon>
        <taxon>Actinomycetes</taxon>
        <taxon>Micromonosporales</taxon>
        <taxon>Micromonosporaceae</taxon>
        <taxon>Micromonospora</taxon>
    </lineage>
</organism>
<dbReference type="InterPro" id="IPR036291">
    <property type="entry name" value="NAD(P)-bd_dom_sf"/>
</dbReference>
<name>A0ABW3YKM3_9ACTN</name>
<evidence type="ECO:0000256" key="4">
    <source>
        <dbReference type="ARBA" id="ARBA00023002"/>
    </source>
</evidence>
<dbReference type="InterPro" id="IPR013149">
    <property type="entry name" value="ADH-like_C"/>
</dbReference>
<keyword evidence="2 5" id="KW-0479">Metal-binding</keyword>
<dbReference type="Proteomes" id="UP001597260">
    <property type="component" value="Unassembled WGS sequence"/>
</dbReference>
<dbReference type="PANTHER" id="PTHR43401">
    <property type="entry name" value="L-THREONINE 3-DEHYDROGENASE"/>
    <property type="match status" value="1"/>
</dbReference>
<dbReference type="Gene3D" id="3.90.180.10">
    <property type="entry name" value="Medium-chain alcohol dehydrogenases, catalytic domain"/>
    <property type="match status" value="1"/>
</dbReference>
<comment type="cofactor">
    <cofactor evidence="1 5">
        <name>Zn(2+)</name>
        <dbReference type="ChEBI" id="CHEBI:29105"/>
    </cofactor>
</comment>
<reference evidence="9" key="1">
    <citation type="journal article" date="2019" name="Int. J. Syst. Evol. Microbiol.">
        <title>The Global Catalogue of Microorganisms (GCM) 10K type strain sequencing project: providing services to taxonomists for standard genome sequencing and annotation.</title>
        <authorList>
            <consortium name="The Broad Institute Genomics Platform"/>
            <consortium name="The Broad Institute Genome Sequencing Center for Infectious Disease"/>
            <person name="Wu L."/>
            <person name="Ma J."/>
        </authorList>
    </citation>
    <scope>NUCLEOTIDE SEQUENCE [LARGE SCALE GENOMIC DNA]</scope>
    <source>
        <strain evidence="9">JCM 31037</strain>
    </source>
</reference>
<dbReference type="Pfam" id="PF08240">
    <property type="entry name" value="ADH_N"/>
    <property type="match status" value="1"/>
</dbReference>
<keyword evidence="9" id="KW-1185">Reference proteome</keyword>
<evidence type="ECO:0000259" key="6">
    <source>
        <dbReference type="Pfam" id="PF00107"/>
    </source>
</evidence>
<dbReference type="SUPFAM" id="SSF50129">
    <property type="entry name" value="GroES-like"/>
    <property type="match status" value="1"/>
</dbReference>
<comment type="caution">
    <text evidence="8">The sequence shown here is derived from an EMBL/GenBank/DDBJ whole genome shotgun (WGS) entry which is preliminary data.</text>
</comment>
<accession>A0ABW3YKM3</accession>
<dbReference type="InterPro" id="IPR013154">
    <property type="entry name" value="ADH-like_N"/>
</dbReference>
<keyword evidence="3 5" id="KW-0862">Zinc</keyword>
<dbReference type="InterPro" id="IPR050129">
    <property type="entry name" value="Zn_alcohol_dh"/>
</dbReference>
<evidence type="ECO:0000256" key="5">
    <source>
        <dbReference type="RuleBase" id="RU361277"/>
    </source>
</evidence>
<dbReference type="Pfam" id="PF00107">
    <property type="entry name" value="ADH_zinc_N"/>
    <property type="match status" value="1"/>
</dbReference>
<evidence type="ECO:0000313" key="9">
    <source>
        <dbReference type="Proteomes" id="UP001597260"/>
    </source>
</evidence>
<dbReference type="PANTHER" id="PTHR43401:SF2">
    <property type="entry name" value="L-THREONINE 3-DEHYDROGENASE"/>
    <property type="match status" value="1"/>
</dbReference>
<feature type="domain" description="Alcohol dehydrogenase-like N-terminal" evidence="7">
    <location>
        <begin position="25"/>
        <end position="135"/>
    </location>
</feature>
<evidence type="ECO:0000256" key="3">
    <source>
        <dbReference type="ARBA" id="ARBA00022833"/>
    </source>
</evidence>
<sequence>MMRAAVLLAPGRLSVVDDWPEPVCGPDQVIVEIRDVGICGTDLGVFNGSRTVPELPWIIGHEAHGQIVEVGADVPPARLGEHVAVEPNYPCRVCGPCRSSAPALCLDRGSLALNLPGLLAERVAVPARYAWTLPDGTSAEDAVCVEPLTVALAAIRRAGLTGTESCLVVGAGALGLLLVHALTGAGHPVAVLEPHAERLAQAVSLGATPAPAGTEFTVAFDTSGSAAGGAGALVQLAPAGRLVLVGVGQQPIPVDNRIVVRRGLTVLGSMIYDHPHDFPTTIDAITRDGLTPGVVVAATFPLDRAQQAFSTAPTRPGKSIITVTSGDVA</sequence>
<gene>
    <name evidence="8" type="ORF">ACFQ4H_22505</name>
</gene>
<dbReference type="SUPFAM" id="SSF51735">
    <property type="entry name" value="NAD(P)-binding Rossmann-fold domains"/>
    <property type="match status" value="1"/>
</dbReference>
<evidence type="ECO:0000259" key="7">
    <source>
        <dbReference type="Pfam" id="PF08240"/>
    </source>
</evidence>
<keyword evidence="4" id="KW-0560">Oxidoreductase</keyword>
<comment type="similarity">
    <text evidence="5">Belongs to the zinc-containing alcohol dehydrogenase family.</text>
</comment>
<dbReference type="InterPro" id="IPR011032">
    <property type="entry name" value="GroES-like_sf"/>
</dbReference>
<evidence type="ECO:0000313" key="8">
    <source>
        <dbReference type="EMBL" id="MFD1323864.1"/>
    </source>
</evidence>
<protein>
    <submittedName>
        <fullName evidence="8">Zinc-binding dehydrogenase</fullName>
    </submittedName>
</protein>
<evidence type="ECO:0000256" key="1">
    <source>
        <dbReference type="ARBA" id="ARBA00001947"/>
    </source>
</evidence>
<dbReference type="EMBL" id="JBHTMP010000038">
    <property type="protein sequence ID" value="MFD1323864.1"/>
    <property type="molecule type" value="Genomic_DNA"/>
</dbReference>
<proteinExistence type="inferred from homology"/>